<feature type="transmembrane region" description="Helical" evidence="8">
    <location>
        <begin position="498"/>
        <end position="516"/>
    </location>
</feature>
<keyword evidence="4 8" id="KW-0812">Transmembrane</keyword>
<feature type="transmembrane region" description="Helical" evidence="8">
    <location>
        <begin position="403"/>
        <end position="426"/>
    </location>
</feature>
<evidence type="ECO:0000256" key="1">
    <source>
        <dbReference type="ARBA" id="ARBA00004141"/>
    </source>
</evidence>
<feature type="transmembrane region" description="Helical" evidence="8">
    <location>
        <begin position="118"/>
        <end position="138"/>
    </location>
</feature>
<evidence type="ECO:0000256" key="2">
    <source>
        <dbReference type="ARBA" id="ARBA00008335"/>
    </source>
</evidence>
<feature type="transmembrane region" description="Helical" evidence="8">
    <location>
        <begin position="433"/>
        <end position="450"/>
    </location>
</feature>
<evidence type="ECO:0000313" key="11">
    <source>
        <dbReference type="Proteomes" id="UP000054342"/>
    </source>
</evidence>
<dbReference type="InterPro" id="IPR020846">
    <property type="entry name" value="MFS_dom"/>
</dbReference>
<feature type="transmembrane region" description="Helical" evidence="8">
    <location>
        <begin position="248"/>
        <end position="271"/>
    </location>
</feature>
<comment type="similarity">
    <text evidence="2">Belongs to the major facilitator superfamily.</text>
</comment>
<dbReference type="GO" id="GO:0022857">
    <property type="term" value="F:transmembrane transporter activity"/>
    <property type="evidence" value="ECO:0007669"/>
    <property type="project" value="InterPro"/>
</dbReference>
<dbReference type="InterPro" id="IPR005828">
    <property type="entry name" value="MFS_sugar_transport-like"/>
</dbReference>
<dbReference type="AlphaFoldDB" id="A0A0D2E5B5"/>
<protein>
    <recommendedName>
        <fullName evidence="9">Major facilitator superfamily (MFS) profile domain-containing protein</fullName>
    </recommendedName>
</protein>
<dbReference type="HOGENOM" id="CLU_001265_52_2_1"/>
<feature type="transmembrane region" description="Helical" evidence="8">
    <location>
        <begin position="204"/>
        <end position="228"/>
    </location>
</feature>
<dbReference type="OrthoDB" id="4139357at2759"/>
<reference evidence="10 11" key="1">
    <citation type="submission" date="2015-01" db="EMBL/GenBank/DDBJ databases">
        <title>The Genome Sequence of Exophiala xenobiotica CBS118157.</title>
        <authorList>
            <consortium name="The Broad Institute Genomics Platform"/>
            <person name="Cuomo C."/>
            <person name="de Hoog S."/>
            <person name="Gorbushina A."/>
            <person name="Stielow B."/>
            <person name="Teixiera M."/>
            <person name="Abouelleil A."/>
            <person name="Chapman S.B."/>
            <person name="Priest M."/>
            <person name="Young S.K."/>
            <person name="Wortman J."/>
            <person name="Nusbaum C."/>
            <person name="Birren B."/>
        </authorList>
    </citation>
    <scope>NUCLEOTIDE SEQUENCE [LARGE SCALE GENOMIC DNA]</scope>
    <source>
        <strain evidence="10 11">CBS 118157</strain>
    </source>
</reference>
<evidence type="ECO:0000256" key="6">
    <source>
        <dbReference type="ARBA" id="ARBA00023136"/>
    </source>
</evidence>
<evidence type="ECO:0000256" key="4">
    <source>
        <dbReference type="ARBA" id="ARBA00022692"/>
    </source>
</evidence>
<evidence type="ECO:0000313" key="10">
    <source>
        <dbReference type="EMBL" id="KIW49925.1"/>
    </source>
</evidence>
<dbReference type="PANTHER" id="PTHR23511:SF5">
    <property type="entry name" value="MAJOR FACILITATOR-TYPE TRANSPORTER HXNZ-RELATED"/>
    <property type="match status" value="1"/>
</dbReference>
<dbReference type="GeneID" id="25333466"/>
<dbReference type="Proteomes" id="UP000054342">
    <property type="component" value="Unassembled WGS sequence"/>
</dbReference>
<organism evidence="10 11">
    <name type="scientific">Exophiala xenobiotica</name>
    <dbReference type="NCBI Taxonomy" id="348802"/>
    <lineage>
        <taxon>Eukaryota</taxon>
        <taxon>Fungi</taxon>
        <taxon>Dikarya</taxon>
        <taxon>Ascomycota</taxon>
        <taxon>Pezizomycotina</taxon>
        <taxon>Eurotiomycetes</taxon>
        <taxon>Chaetothyriomycetidae</taxon>
        <taxon>Chaetothyriales</taxon>
        <taxon>Herpotrichiellaceae</taxon>
        <taxon>Exophiala</taxon>
    </lineage>
</organism>
<feature type="domain" description="Major facilitator superfamily (MFS) profile" evidence="9">
    <location>
        <begin position="84"/>
        <end position="543"/>
    </location>
</feature>
<dbReference type="InterPro" id="IPR036259">
    <property type="entry name" value="MFS_trans_sf"/>
</dbReference>
<keyword evidence="3" id="KW-0813">Transport</keyword>
<dbReference type="GO" id="GO:0016020">
    <property type="term" value="C:membrane"/>
    <property type="evidence" value="ECO:0007669"/>
    <property type="project" value="UniProtKB-SubCell"/>
</dbReference>
<feature type="region of interest" description="Disordered" evidence="7">
    <location>
        <begin position="1"/>
        <end position="21"/>
    </location>
</feature>
<keyword evidence="6 8" id="KW-0472">Membrane</keyword>
<evidence type="ECO:0000256" key="8">
    <source>
        <dbReference type="SAM" id="Phobius"/>
    </source>
</evidence>
<dbReference type="PANTHER" id="PTHR23511">
    <property type="entry name" value="SYNAPTIC VESICLE GLYCOPROTEIN 2"/>
    <property type="match status" value="1"/>
</dbReference>
<feature type="transmembrane region" description="Helical" evidence="8">
    <location>
        <begin position="522"/>
        <end position="540"/>
    </location>
</feature>
<feature type="transmembrane region" description="Helical" evidence="8">
    <location>
        <begin position="158"/>
        <end position="183"/>
    </location>
</feature>
<dbReference type="Gene3D" id="1.20.1250.20">
    <property type="entry name" value="MFS general substrate transporter like domains"/>
    <property type="match status" value="1"/>
</dbReference>
<evidence type="ECO:0000256" key="7">
    <source>
        <dbReference type="SAM" id="MobiDB-lite"/>
    </source>
</evidence>
<keyword evidence="11" id="KW-1185">Reference proteome</keyword>
<keyword evidence="5 8" id="KW-1133">Transmembrane helix</keyword>
<dbReference type="CDD" id="cd17316">
    <property type="entry name" value="MFS_SV2_like"/>
    <property type="match status" value="1"/>
</dbReference>
<dbReference type="PROSITE" id="PS50850">
    <property type="entry name" value="MFS"/>
    <property type="match status" value="1"/>
</dbReference>
<dbReference type="RefSeq" id="XP_013310509.1">
    <property type="nucleotide sequence ID" value="XM_013455055.1"/>
</dbReference>
<dbReference type="EMBL" id="KN847323">
    <property type="protein sequence ID" value="KIW49925.1"/>
    <property type="molecule type" value="Genomic_DNA"/>
</dbReference>
<sequence length="548" mass="59588">MGSKAPSVNDEFSTEKGIGPDVCRTTSTGRGDVITNTVRYRNRTGNEIDITTVQPGTDKVYEAKVSLLNHAILDLGMGKYQWIMALLTGFGWYTDNFWLQAITVISPFVQREFEVKRIAFLTVGKYAGLVLGSSLWPMTADFIGRKPAFNITLAMSSIAGLIGAGAPNFTAIATLCAFIGLATGGNQPVDSAIFLEFIPATHQYLLTMQSAFWSVGQAVAVLIAWPLVANYSCPSTTPTGECEYHDNLGWRYCFWTYGAINFAMFLGRFIFPLHESPKYLIGRGRDAEAVQVLHKIAAYNKTSTWLTLAHFQQIDNDLGNGNPLIQTSAHQEASNVLKKNISKFEPEKMKALFSTPIMAFSTTMMILLWCMIGMAYPLYNSFIPLYLAAKGVTSGNNTINATYRTYCIQAVCGIPGSIIAGLAVDVRRIGRKGVGTISCILTGIFLFLYTRANSSAAILGFSCAIALFQNIVYGILYSYTPELFPAPIRGTGNGLVAVFNRLSGLAAPLIAAYVGINNSPIWISAGLFIVAGFIFAVLPYETRARAAA</sequence>
<name>A0A0D2E5B5_9EURO</name>
<comment type="subcellular location">
    <subcellularLocation>
        <location evidence="1">Membrane</location>
        <topology evidence="1">Multi-pass membrane protein</topology>
    </subcellularLocation>
</comment>
<dbReference type="Pfam" id="PF00083">
    <property type="entry name" value="Sugar_tr"/>
    <property type="match status" value="1"/>
</dbReference>
<accession>A0A0D2E5B5</accession>
<proteinExistence type="inferred from homology"/>
<dbReference type="SUPFAM" id="SSF103473">
    <property type="entry name" value="MFS general substrate transporter"/>
    <property type="match status" value="1"/>
</dbReference>
<evidence type="ECO:0000259" key="9">
    <source>
        <dbReference type="PROSITE" id="PS50850"/>
    </source>
</evidence>
<feature type="transmembrane region" description="Helical" evidence="8">
    <location>
        <begin position="456"/>
        <end position="477"/>
    </location>
</feature>
<gene>
    <name evidence="10" type="ORF">PV05_11558</name>
</gene>
<evidence type="ECO:0000256" key="3">
    <source>
        <dbReference type="ARBA" id="ARBA00022448"/>
    </source>
</evidence>
<evidence type="ECO:0000256" key="5">
    <source>
        <dbReference type="ARBA" id="ARBA00022989"/>
    </source>
</evidence>
<dbReference type="FunFam" id="1.20.1250.20:FF:000171">
    <property type="entry name" value="MFS general substrate transporter"/>
    <property type="match status" value="1"/>
</dbReference>
<feature type="transmembrane region" description="Helical" evidence="8">
    <location>
        <begin position="357"/>
        <end position="379"/>
    </location>
</feature>